<dbReference type="Gene3D" id="2.40.10.10">
    <property type="entry name" value="Trypsin-like serine proteases"/>
    <property type="match status" value="6"/>
</dbReference>
<dbReference type="PANTHER" id="PTHR24276">
    <property type="entry name" value="POLYSERASE-RELATED"/>
    <property type="match status" value="1"/>
</dbReference>
<evidence type="ECO:0000256" key="7">
    <source>
        <dbReference type="ARBA" id="ARBA00022825"/>
    </source>
</evidence>
<keyword evidence="5 11" id="KW-0732">Signal</keyword>
<organism evidence="13 14">
    <name type="scientific">Megaselia scalaris</name>
    <name type="common">Humpbacked fly</name>
    <name type="synonym">Phora scalaris</name>
    <dbReference type="NCBI Taxonomy" id="36166"/>
    <lineage>
        <taxon>Eukaryota</taxon>
        <taxon>Metazoa</taxon>
        <taxon>Ecdysozoa</taxon>
        <taxon>Arthropoda</taxon>
        <taxon>Hexapoda</taxon>
        <taxon>Insecta</taxon>
        <taxon>Pterygota</taxon>
        <taxon>Neoptera</taxon>
        <taxon>Endopterygota</taxon>
        <taxon>Diptera</taxon>
        <taxon>Brachycera</taxon>
        <taxon>Muscomorpha</taxon>
        <taxon>Platypezoidea</taxon>
        <taxon>Phoridae</taxon>
        <taxon>Megaseliini</taxon>
        <taxon>Megaselia</taxon>
    </lineage>
</organism>
<dbReference type="InterPro" id="IPR009003">
    <property type="entry name" value="Peptidase_S1_PA"/>
</dbReference>
<dbReference type="SUPFAM" id="SSF50494">
    <property type="entry name" value="Trypsin-like serine proteases"/>
    <property type="match status" value="3"/>
</dbReference>
<dbReference type="GO" id="GO:0006508">
    <property type="term" value="P:proteolysis"/>
    <property type="evidence" value="ECO:0007669"/>
    <property type="project" value="UniProtKB-KW"/>
</dbReference>
<dbReference type="GO" id="GO:0004252">
    <property type="term" value="F:serine-type endopeptidase activity"/>
    <property type="evidence" value="ECO:0007669"/>
    <property type="project" value="InterPro"/>
</dbReference>
<evidence type="ECO:0000259" key="12">
    <source>
        <dbReference type="PROSITE" id="PS50240"/>
    </source>
</evidence>
<dbReference type="InterPro" id="IPR033116">
    <property type="entry name" value="TRYPSIN_SER"/>
</dbReference>
<dbReference type="InterPro" id="IPR050430">
    <property type="entry name" value="Peptidase_S1"/>
</dbReference>
<keyword evidence="4 10" id="KW-0645">Protease</keyword>
<proteinExistence type="inferred from homology"/>
<dbReference type="FunFam" id="2.40.10.10:FF:000068">
    <property type="entry name" value="transmembrane protease serine 2"/>
    <property type="match status" value="1"/>
</dbReference>
<keyword evidence="3" id="KW-0964">Secreted</keyword>
<feature type="domain" description="Peptidase S1" evidence="12">
    <location>
        <begin position="26"/>
        <end position="230"/>
    </location>
</feature>
<evidence type="ECO:0000256" key="2">
    <source>
        <dbReference type="ARBA" id="ARBA00007664"/>
    </source>
</evidence>
<dbReference type="FunFam" id="2.40.10.10:FF:000077">
    <property type="entry name" value="Predicted protein"/>
    <property type="match status" value="1"/>
</dbReference>
<keyword evidence="14" id="KW-1185">Reference proteome</keyword>
<evidence type="ECO:0000256" key="8">
    <source>
        <dbReference type="ARBA" id="ARBA00023145"/>
    </source>
</evidence>
<dbReference type="PROSITE" id="PS00134">
    <property type="entry name" value="TRYPSIN_HIS"/>
    <property type="match status" value="1"/>
</dbReference>
<feature type="signal peptide" evidence="11">
    <location>
        <begin position="1"/>
        <end position="16"/>
    </location>
</feature>
<evidence type="ECO:0000313" key="14">
    <source>
        <dbReference type="Proteomes" id="UP000015102"/>
    </source>
</evidence>
<comment type="similarity">
    <text evidence="2">Belongs to the peptidase S1 family.</text>
</comment>
<keyword evidence="6 10" id="KW-0378">Hydrolase</keyword>
<dbReference type="SMART" id="SM00020">
    <property type="entry name" value="Tryp_SPc"/>
    <property type="match status" value="3"/>
</dbReference>
<dbReference type="InterPro" id="IPR018114">
    <property type="entry name" value="TRYPSIN_HIS"/>
</dbReference>
<dbReference type="EnsemblMetazoa" id="MESCA007245-RA">
    <property type="protein sequence ID" value="MESCA007245-PA"/>
    <property type="gene ID" value="MESCA007245"/>
</dbReference>
<evidence type="ECO:0000256" key="6">
    <source>
        <dbReference type="ARBA" id="ARBA00022801"/>
    </source>
</evidence>
<dbReference type="PRINTS" id="PR00722">
    <property type="entry name" value="CHYMOTRYPSIN"/>
</dbReference>
<dbReference type="CDD" id="cd00190">
    <property type="entry name" value="Tryp_SPc"/>
    <property type="match status" value="3"/>
</dbReference>
<evidence type="ECO:0000256" key="1">
    <source>
        <dbReference type="ARBA" id="ARBA00004239"/>
    </source>
</evidence>
<evidence type="ECO:0000256" key="11">
    <source>
        <dbReference type="SAM" id="SignalP"/>
    </source>
</evidence>
<dbReference type="GO" id="GO:0005576">
    <property type="term" value="C:extracellular region"/>
    <property type="evidence" value="ECO:0007669"/>
    <property type="project" value="UniProtKB-SubCell"/>
</dbReference>
<dbReference type="PROSITE" id="PS50240">
    <property type="entry name" value="TRYPSIN_DOM"/>
    <property type="match status" value="3"/>
</dbReference>
<reference evidence="13" key="2">
    <citation type="submission" date="2015-06" db="UniProtKB">
        <authorList>
            <consortium name="EnsemblMetazoa"/>
        </authorList>
    </citation>
    <scope>IDENTIFICATION</scope>
</reference>
<dbReference type="InterPro" id="IPR043504">
    <property type="entry name" value="Peptidase_S1_PA_chymotrypsin"/>
</dbReference>
<keyword evidence="7 10" id="KW-0720">Serine protease</keyword>
<dbReference type="InterPro" id="IPR001254">
    <property type="entry name" value="Trypsin_dom"/>
</dbReference>
<evidence type="ECO:0000256" key="5">
    <source>
        <dbReference type="ARBA" id="ARBA00022729"/>
    </source>
</evidence>
<dbReference type="Pfam" id="PF00089">
    <property type="entry name" value="Trypsin"/>
    <property type="match status" value="3"/>
</dbReference>
<evidence type="ECO:0000256" key="3">
    <source>
        <dbReference type="ARBA" id="ARBA00022525"/>
    </source>
</evidence>
<name>T1GU43_MEGSC</name>
<dbReference type="EMBL" id="CAQQ02390632">
    <property type="status" value="NOT_ANNOTATED_CDS"/>
    <property type="molecule type" value="Genomic_DNA"/>
</dbReference>
<evidence type="ECO:0000256" key="4">
    <source>
        <dbReference type="ARBA" id="ARBA00022670"/>
    </source>
</evidence>
<protein>
    <recommendedName>
        <fullName evidence="12">Peptidase S1 domain-containing protein</fullName>
    </recommendedName>
</protein>
<comment type="subcellular location">
    <subcellularLocation>
        <location evidence="1">Secreted</location>
        <location evidence="1">Extracellular space</location>
    </subcellularLocation>
</comment>
<feature type="chain" id="PRO_5004577707" description="Peptidase S1 domain-containing protein" evidence="11">
    <location>
        <begin position="17"/>
        <end position="682"/>
    </location>
</feature>
<reference evidence="14" key="1">
    <citation type="submission" date="2013-02" db="EMBL/GenBank/DDBJ databases">
        <authorList>
            <person name="Hughes D."/>
        </authorList>
    </citation>
    <scope>NUCLEOTIDE SEQUENCE</scope>
    <source>
        <strain>Durham</strain>
        <strain evidence="14">NC isolate 2 -- Noor lab</strain>
    </source>
</reference>
<dbReference type="AlphaFoldDB" id="T1GU43"/>
<evidence type="ECO:0000313" key="13">
    <source>
        <dbReference type="EnsemblMetazoa" id="MESCA007245-PA"/>
    </source>
</evidence>
<feature type="domain" description="Peptidase S1" evidence="12">
    <location>
        <begin position="423"/>
        <end position="680"/>
    </location>
</feature>
<dbReference type="PANTHER" id="PTHR24276:SF91">
    <property type="entry name" value="AT26814P-RELATED"/>
    <property type="match status" value="1"/>
</dbReference>
<keyword evidence="9" id="KW-1015">Disulfide bond</keyword>
<dbReference type="InterPro" id="IPR001314">
    <property type="entry name" value="Peptidase_S1A"/>
</dbReference>
<feature type="domain" description="Peptidase S1" evidence="12">
    <location>
        <begin position="262"/>
        <end position="436"/>
    </location>
</feature>
<dbReference type="HOGENOM" id="CLU_403501_0_0_1"/>
<evidence type="ECO:0000256" key="9">
    <source>
        <dbReference type="ARBA" id="ARBA00023157"/>
    </source>
</evidence>
<dbReference type="FunFam" id="2.40.10.10:FF:000036">
    <property type="entry name" value="Trypsin beta"/>
    <property type="match status" value="2"/>
</dbReference>
<accession>T1GU43</accession>
<dbReference type="Proteomes" id="UP000015102">
    <property type="component" value="Unassembled WGS sequence"/>
</dbReference>
<keyword evidence="8" id="KW-0865">Zymogen</keyword>
<evidence type="ECO:0000256" key="10">
    <source>
        <dbReference type="RuleBase" id="RU363034"/>
    </source>
</evidence>
<sequence length="682" mass="72447">MFRFVILTVLLALASAATIPFPDGKIVGGVPTTIEQHPYQVSLQRRGIHDCGGSLYKANIVVTAAHCLDDNIKAKYLTVRVGSTNKTTGGQVIKVKSYINHPDYNKDTDSNDVAVILLEKNAVLNSSVRTIELLQLPQKLELQLEVELKIVDAQDCASSKYRYGKSINSSMVCAVGKGKDSCQADSGGPLVAENKLVGVVSWGHGCGFEGYPGVYADVAVFHSWIKLQSSIIHQLNMFRFVVLTALLAIANAGTIPFPDGKIVGGVPTTIEQHPYQVSIQKNGNVNVEALSIRAGSTNRKQGGQVVKVKSFRNHPGYTNAKKSNDVAVIRLVKNVSLDSSVRTIELATSTPKTGTSAVVSGWGVKRFGALISPADLLEVEVKIVDYKDCSSSKYGYGQKIDSTMVCAMEESKDACQGDSGGPLVSGNKLVGVVSWGNGCAKQGYPGVYADFKMFKFVVLTALVAVAAAGTIPFPDEGGHFCGGSLYARNIVVTAAHCLQGSVNVEALSIRAGSTNRKEGGQVVKVKSYRNHPDYNGKTHSNDVAIIKLEKDVSENSAVRTIELATSTPRTGSSAVVSGWGVKRSGALIAPADLLEVEVKIVDHKECASSKYKYGNKIDSSMVCAMEDSKDACQGDSGGPLVSGNKLVGVVSWGMGCAQAGYPGVYADVPAFHSWIVDTARSI</sequence>
<dbReference type="PROSITE" id="PS00135">
    <property type="entry name" value="TRYPSIN_SER"/>
    <property type="match status" value="2"/>
</dbReference>
<dbReference type="STRING" id="36166.T1GU43"/>
<dbReference type="OMA" id="PSYRSWI"/>